<feature type="domain" description="EF-hand" evidence="5">
    <location>
        <begin position="297"/>
        <end position="332"/>
    </location>
</feature>
<dbReference type="PROSITE" id="PS00018">
    <property type="entry name" value="EF_HAND_1"/>
    <property type="match status" value="12"/>
</dbReference>
<dbReference type="EMBL" id="CP036266">
    <property type="protein sequence ID" value="QDT20159.1"/>
    <property type="molecule type" value="Genomic_DNA"/>
</dbReference>
<feature type="domain" description="EF-hand" evidence="5">
    <location>
        <begin position="934"/>
        <end position="969"/>
    </location>
</feature>
<dbReference type="AlphaFoldDB" id="A0A517PLB4"/>
<organism evidence="6 7">
    <name type="scientific">Gimesia chilikensis</name>
    <dbReference type="NCBI Taxonomy" id="2605989"/>
    <lineage>
        <taxon>Bacteria</taxon>
        <taxon>Pseudomonadati</taxon>
        <taxon>Planctomycetota</taxon>
        <taxon>Planctomycetia</taxon>
        <taxon>Planctomycetales</taxon>
        <taxon>Planctomycetaceae</taxon>
        <taxon>Gimesia</taxon>
    </lineage>
</organism>
<feature type="transmembrane region" description="Helical" evidence="3">
    <location>
        <begin position="1188"/>
        <end position="1209"/>
    </location>
</feature>
<proteinExistence type="predicted"/>
<feature type="chain" id="PRO_5022008937" evidence="4">
    <location>
        <begin position="44"/>
        <end position="1216"/>
    </location>
</feature>
<reference evidence="6 7" key="1">
    <citation type="submission" date="2019-02" db="EMBL/GenBank/DDBJ databases">
        <title>Deep-cultivation of Planctomycetes and their phenomic and genomic characterization uncovers novel biology.</title>
        <authorList>
            <person name="Wiegand S."/>
            <person name="Jogler M."/>
            <person name="Boedeker C."/>
            <person name="Pinto D."/>
            <person name="Vollmers J."/>
            <person name="Rivas-Marin E."/>
            <person name="Kohn T."/>
            <person name="Peeters S.H."/>
            <person name="Heuer A."/>
            <person name="Rast P."/>
            <person name="Oberbeckmann S."/>
            <person name="Bunk B."/>
            <person name="Jeske O."/>
            <person name="Meyerdierks A."/>
            <person name="Storesund J.E."/>
            <person name="Kallscheuer N."/>
            <person name="Luecker S."/>
            <person name="Lage O.M."/>
            <person name="Pohl T."/>
            <person name="Merkel B.J."/>
            <person name="Hornburger P."/>
            <person name="Mueller R.-W."/>
            <person name="Bruemmer F."/>
            <person name="Labrenz M."/>
            <person name="Spormann A.M."/>
            <person name="Op den Camp H."/>
            <person name="Overmann J."/>
            <person name="Amann R."/>
            <person name="Jetten M.S.M."/>
            <person name="Mascher T."/>
            <person name="Medema M.H."/>
            <person name="Devos D.P."/>
            <person name="Kaster A.-K."/>
            <person name="Ovreas L."/>
            <person name="Rohde M."/>
            <person name="Galperin M.Y."/>
            <person name="Jogler C."/>
        </authorList>
    </citation>
    <scope>NUCLEOTIDE SEQUENCE [LARGE SCALE GENOMIC DNA]</scope>
    <source>
        <strain evidence="6 7">HG66A1</strain>
    </source>
</reference>
<keyword evidence="1" id="KW-0479">Metal-binding</keyword>
<dbReference type="SUPFAM" id="SSF47473">
    <property type="entry name" value="EF-hand"/>
    <property type="match status" value="9"/>
</dbReference>
<gene>
    <name evidence="6" type="ORF">HG66A1_19440</name>
</gene>
<evidence type="ECO:0000259" key="5">
    <source>
        <dbReference type="PROSITE" id="PS50222"/>
    </source>
</evidence>
<sequence precursor="true">MTLLLKPQSTRPANDAAPYRLNRRRFLPVLLLILTSVSPQAHAATPEERYEKIDSSGDGYLTRDEFTAGMPQLKPEQAAQAFTVSDFDRNELLSLEEFQTVTGVTPPGERAAVPDPVAPFVAEAKRKWAAIQQAADADGDGQLSKKEWPTGELKQQLPPLAALKFAIWDKDQNGQVTSSEADLLLDIAYGMKHTDGSQLRAENGWVIYRSYLTRTDKNNDSRISKEEYIPSIRWPEEKVLALFKELDADQSDYLSIPELTKSTTSYIDEVAFFLRSDTDLDGFLSREELLKIGLNSASAARLNHAFPAFDVDGDGKFSMSEFRLAPIGCFYVTLRMYTQKDLDHDARLSWEEFYTEPAPQLIGLVWELFQRFDRNQSGMLELNEYEFAIDTSKIKPEFAFSAYDKNGDDQLTWEEHLPLVTGLKPELAKRNFHVVDFDGNGTLSLAEYQALPSLFPGRDRGSVPDPFAELAQAAHQTWRSIQSKADVNSDGRLSPTEWPRAALKEQLPPLAEVKFQNWDTNRNGTVSPEEAALMIDVAYGIRHVDGFPLRAANGLVLYRFYIERTDKNGDHRLSKAEYLPSVRLPAEKVLQNFQNMDANHDELLTYQELSTASSTNIDEFNLFLARDKDLDGFLSRDELGTHNSNNSTKNRLPQGMVAFDDDKDDKLSLREFRLAPIGASYITLRVFDRKDQNNDAQLSWDEFYAEPSPQLIGIAWELFRRYDRDQSGILSLDEFEFQVDYSKMNPQAAFTLNDVDRDSHLSETEYLAKIAKSAQPAARRDFHLVDFNHDGKLSQDEYRALPDLLPVEERGPVPDPVADLAAAARKTWQKIFKAADSSADGQLTYWEWPDSELEQQLPPLSRVEFKHWDANQDGRVSRKEADRLIQIAYGMQHTSAAPLRTPNGCVMYHSYITSADKDGDQRLSVNEYIRSIRKPVQEVFTMFRELDTNQDQQLTYRELAKSPLANIDELKFFQRHDTNLDGLLDVKELAKVNSNGATPGRIPQGMAAFDSDGDGHFSLAEFRFSPMGCCYVTMRVYGREDADHDGQLSWEEFYDEPSPLLIGLAWEQFQRFDRNQSGFLDLDEIEFRYDPTQIPADKYFTVIDADQNKTISFEEIFSEDKPDTSNVVKSRDYEIRFTQAKQHFAQSDLNRDQELSREEYAQFHQAEHLAAQQLRDAKGFARPDRIEWLLPAVISVNGVLVLGILLFLVRRKFSRR</sequence>
<keyword evidence="3" id="KW-0812">Transmembrane</keyword>
<protein>
    <submittedName>
        <fullName evidence="6">EF hand</fullName>
    </submittedName>
</protein>
<keyword evidence="3" id="KW-0472">Membrane</keyword>
<feature type="domain" description="EF-hand" evidence="5">
    <location>
        <begin position="773"/>
        <end position="808"/>
    </location>
</feature>
<dbReference type="PROSITE" id="PS50222">
    <property type="entry name" value="EF_HAND_2"/>
    <property type="match status" value="8"/>
</dbReference>
<dbReference type="PANTHER" id="PTHR10827:SF98">
    <property type="entry name" value="45 KDA CALCIUM-BINDING PROTEIN"/>
    <property type="match status" value="1"/>
</dbReference>
<evidence type="ECO:0000256" key="3">
    <source>
        <dbReference type="SAM" id="Phobius"/>
    </source>
</evidence>
<dbReference type="SMART" id="SM00054">
    <property type="entry name" value="EFh"/>
    <property type="match status" value="18"/>
</dbReference>
<feature type="domain" description="EF-hand" evidence="5">
    <location>
        <begin position="710"/>
        <end position="745"/>
    </location>
</feature>
<keyword evidence="7" id="KW-1185">Reference proteome</keyword>
<evidence type="ECO:0000256" key="2">
    <source>
        <dbReference type="ARBA" id="ARBA00022737"/>
    </source>
</evidence>
<feature type="signal peptide" evidence="4">
    <location>
        <begin position="1"/>
        <end position="43"/>
    </location>
</feature>
<evidence type="ECO:0000313" key="7">
    <source>
        <dbReference type="Proteomes" id="UP000320421"/>
    </source>
</evidence>
<evidence type="ECO:0000256" key="4">
    <source>
        <dbReference type="SAM" id="SignalP"/>
    </source>
</evidence>
<dbReference type="Proteomes" id="UP000320421">
    <property type="component" value="Chromosome"/>
</dbReference>
<dbReference type="PANTHER" id="PTHR10827">
    <property type="entry name" value="RETICULOCALBIN"/>
    <property type="match status" value="1"/>
</dbReference>
<dbReference type="GO" id="GO:0005509">
    <property type="term" value="F:calcium ion binding"/>
    <property type="evidence" value="ECO:0007669"/>
    <property type="project" value="InterPro"/>
</dbReference>
<dbReference type="InterPro" id="IPR011992">
    <property type="entry name" value="EF-hand-dom_pair"/>
</dbReference>
<feature type="domain" description="EF-hand" evidence="5">
    <location>
        <begin position="234"/>
        <end position="269"/>
    </location>
</feature>
<dbReference type="InterPro" id="IPR018247">
    <property type="entry name" value="EF_Hand_1_Ca_BS"/>
</dbReference>
<evidence type="ECO:0000256" key="1">
    <source>
        <dbReference type="ARBA" id="ARBA00022723"/>
    </source>
</evidence>
<accession>A0A517PLB4</accession>
<keyword evidence="3" id="KW-1133">Transmembrane helix</keyword>
<keyword evidence="4" id="KW-0732">Signal</keyword>
<dbReference type="InterPro" id="IPR002048">
    <property type="entry name" value="EF_hand_dom"/>
</dbReference>
<feature type="domain" description="EF-hand" evidence="5">
    <location>
        <begin position="432"/>
        <end position="458"/>
    </location>
</feature>
<keyword evidence="2" id="KW-0677">Repeat</keyword>
<dbReference type="OrthoDB" id="247802at2"/>
<feature type="domain" description="EF-hand" evidence="5">
    <location>
        <begin position="41"/>
        <end position="76"/>
    </location>
</feature>
<dbReference type="Pfam" id="PF13202">
    <property type="entry name" value="EF-hand_5"/>
    <property type="match status" value="5"/>
</dbReference>
<name>A0A517PLB4_9PLAN</name>
<feature type="domain" description="EF-hand" evidence="5">
    <location>
        <begin position="391"/>
        <end position="426"/>
    </location>
</feature>
<evidence type="ECO:0000313" key="6">
    <source>
        <dbReference type="EMBL" id="QDT20159.1"/>
    </source>
</evidence>
<dbReference type="Gene3D" id="1.10.238.10">
    <property type="entry name" value="EF-hand"/>
    <property type="match status" value="14"/>
</dbReference>
<dbReference type="RefSeq" id="WP_145182600.1">
    <property type="nucleotide sequence ID" value="NZ_CP036266.1"/>
</dbReference>